<dbReference type="PIRSF" id="PIRSF002741">
    <property type="entry name" value="MppA"/>
    <property type="match status" value="1"/>
</dbReference>
<keyword evidence="3" id="KW-0813">Transport</keyword>
<reference evidence="6" key="2">
    <citation type="submission" date="2020-09" db="EMBL/GenBank/DDBJ databases">
        <authorList>
            <person name="Sun Q."/>
            <person name="Zhou Y."/>
        </authorList>
    </citation>
    <scope>NUCLEOTIDE SEQUENCE</scope>
    <source>
        <strain evidence="6">CGMCC 4.7306</strain>
    </source>
</reference>
<dbReference type="SUPFAM" id="SSF53850">
    <property type="entry name" value="Periplasmic binding protein-like II"/>
    <property type="match status" value="1"/>
</dbReference>
<dbReference type="InterPro" id="IPR030678">
    <property type="entry name" value="Peptide/Ni-bd"/>
</dbReference>
<evidence type="ECO:0000259" key="5">
    <source>
        <dbReference type="Pfam" id="PF00496"/>
    </source>
</evidence>
<dbReference type="InterPro" id="IPR039424">
    <property type="entry name" value="SBP_5"/>
</dbReference>
<evidence type="ECO:0000256" key="3">
    <source>
        <dbReference type="ARBA" id="ARBA00022448"/>
    </source>
</evidence>
<name>A0A917S6Q1_9ACTN</name>
<evidence type="ECO:0000256" key="4">
    <source>
        <dbReference type="ARBA" id="ARBA00022729"/>
    </source>
</evidence>
<dbReference type="AlphaFoldDB" id="A0A917S6Q1"/>
<dbReference type="GO" id="GO:0043190">
    <property type="term" value="C:ATP-binding cassette (ABC) transporter complex"/>
    <property type="evidence" value="ECO:0007669"/>
    <property type="project" value="InterPro"/>
</dbReference>
<evidence type="ECO:0000256" key="2">
    <source>
        <dbReference type="ARBA" id="ARBA00005695"/>
    </source>
</evidence>
<dbReference type="Proteomes" id="UP000613840">
    <property type="component" value="Unassembled WGS sequence"/>
</dbReference>
<dbReference type="Pfam" id="PF00496">
    <property type="entry name" value="SBP_bac_5"/>
    <property type="match status" value="1"/>
</dbReference>
<comment type="caution">
    <text evidence="6">The sequence shown here is derived from an EMBL/GenBank/DDBJ whole genome shotgun (WGS) entry which is preliminary data.</text>
</comment>
<comment type="subcellular location">
    <subcellularLocation>
        <location evidence="1">Cell envelope</location>
    </subcellularLocation>
</comment>
<dbReference type="Gene3D" id="3.40.190.10">
    <property type="entry name" value="Periplasmic binding protein-like II"/>
    <property type="match status" value="1"/>
</dbReference>
<evidence type="ECO:0000313" key="7">
    <source>
        <dbReference type="Proteomes" id="UP000613840"/>
    </source>
</evidence>
<dbReference type="EMBL" id="BMMZ01000004">
    <property type="protein sequence ID" value="GGL61566.1"/>
    <property type="molecule type" value="Genomic_DNA"/>
</dbReference>
<dbReference type="GO" id="GO:0042597">
    <property type="term" value="C:periplasmic space"/>
    <property type="evidence" value="ECO:0007669"/>
    <property type="project" value="UniProtKB-ARBA"/>
</dbReference>
<evidence type="ECO:0000313" key="6">
    <source>
        <dbReference type="EMBL" id="GGL61566.1"/>
    </source>
</evidence>
<dbReference type="GO" id="GO:0015833">
    <property type="term" value="P:peptide transport"/>
    <property type="evidence" value="ECO:0007669"/>
    <property type="project" value="TreeGrafter"/>
</dbReference>
<protein>
    <submittedName>
        <fullName evidence="6">Oligopeptide ABC transporter, solute-binding protein</fullName>
    </submittedName>
</protein>
<evidence type="ECO:0000256" key="1">
    <source>
        <dbReference type="ARBA" id="ARBA00004196"/>
    </source>
</evidence>
<dbReference type="Gene3D" id="3.10.105.10">
    <property type="entry name" value="Dipeptide-binding Protein, Domain 3"/>
    <property type="match status" value="1"/>
</dbReference>
<gene>
    <name evidence="6" type="ORF">GCM10011575_20170</name>
</gene>
<keyword evidence="4" id="KW-0732">Signal</keyword>
<dbReference type="PANTHER" id="PTHR30290">
    <property type="entry name" value="PERIPLASMIC BINDING COMPONENT OF ABC TRANSPORTER"/>
    <property type="match status" value="1"/>
</dbReference>
<comment type="similarity">
    <text evidence="2">Belongs to the bacterial solute-binding protein 5 family.</text>
</comment>
<dbReference type="GO" id="GO:0030313">
    <property type="term" value="C:cell envelope"/>
    <property type="evidence" value="ECO:0007669"/>
    <property type="project" value="UniProtKB-SubCell"/>
</dbReference>
<sequence length="544" mass="58776">MIVAAAENQEQALNRMRAAATSVAALTALTVAVAGCGAGNPGKSSGSDSDSAGLIVGTTDKVVSIDPAGAYDNGSTTVQTQVFQYLLNFPEGKTSPQPDAAKSCDFTKPTEYTCTMKPGLKFANGDPLNAESAAFSFQRVVKINDPNGPWALLGNMKSVKAVGDKVVFTLKAGNDQTFPQVLATSAGPIVDQKVFPADKVMPDDQVVKAKAFSGPYTISSYQKNVLAEFKKNPDYKGAFGPAKTDTVTMKYYTDANNLKLDIQNKNISVAYRSLTPTDIANLKQTKGITVHTGPGGELRYLVFNLKTMPGKNDAQKLAIRKAVASSLDRQAISTQVYKGTYTPAYSAIPQGQLAASEPFKDLYGSKPDKAKATSFLKSAGVTTPVSLNLWYNPDHYGSSSADEYNEVKRQLEATGLFKVNLQSAEWTTYSKDRTQDDYPVYQLGWFPDFPDPDNYLTPFFSKDNFILNHYSDPQMTKLLGSEISDTNADSRKQTLVAAQKLVAEQLPIIPLLTGSQVAVSTSDVKGVDNTLDPSFRFRFSSLSK</sequence>
<dbReference type="InterPro" id="IPR000914">
    <property type="entry name" value="SBP_5_dom"/>
</dbReference>
<proteinExistence type="inferred from homology"/>
<organism evidence="6 7">
    <name type="scientific">Microlunatus endophyticus</name>
    <dbReference type="NCBI Taxonomy" id="1716077"/>
    <lineage>
        <taxon>Bacteria</taxon>
        <taxon>Bacillati</taxon>
        <taxon>Actinomycetota</taxon>
        <taxon>Actinomycetes</taxon>
        <taxon>Propionibacteriales</taxon>
        <taxon>Propionibacteriaceae</taxon>
        <taxon>Microlunatus</taxon>
    </lineage>
</organism>
<dbReference type="GO" id="GO:1904680">
    <property type="term" value="F:peptide transmembrane transporter activity"/>
    <property type="evidence" value="ECO:0007669"/>
    <property type="project" value="TreeGrafter"/>
</dbReference>
<feature type="domain" description="Solute-binding protein family 5" evidence="5">
    <location>
        <begin position="96"/>
        <end position="464"/>
    </location>
</feature>
<keyword evidence="7" id="KW-1185">Reference proteome</keyword>
<reference evidence="6" key="1">
    <citation type="journal article" date="2014" name="Int. J. Syst. Evol. Microbiol.">
        <title>Complete genome sequence of Corynebacterium casei LMG S-19264T (=DSM 44701T), isolated from a smear-ripened cheese.</title>
        <authorList>
            <consortium name="US DOE Joint Genome Institute (JGI-PGF)"/>
            <person name="Walter F."/>
            <person name="Albersmeier A."/>
            <person name="Kalinowski J."/>
            <person name="Ruckert C."/>
        </authorList>
    </citation>
    <scope>NUCLEOTIDE SEQUENCE</scope>
    <source>
        <strain evidence="6">CGMCC 4.7306</strain>
    </source>
</reference>
<dbReference type="PANTHER" id="PTHR30290:SF10">
    <property type="entry name" value="PERIPLASMIC OLIGOPEPTIDE-BINDING PROTEIN-RELATED"/>
    <property type="match status" value="1"/>
</dbReference>
<accession>A0A917S6Q1</accession>